<proteinExistence type="inferred from homology"/>
<name>A0AAN7D2X2_9PEZI</name>
<dbReference type="SUPFAM" id="SSF103473">
    <property type="entry name" value="MFS general substrate transporter"/>
    <property type="match status" value="1"/>
</dbReference>
<evidence type="ECO:0000256" key="3">
    <source>
        <dbReference type="ARBA" id="ARBA00022475"/>
    </source>
</evidence>
<feature type="domain" description="Major facilitator superfamily (MFS) profile" evidence="10">
    <location>
        <begin position="86"/>
        <end position="518"/>
    </location>
</feature>
<feature type="region of interest" description="Disordered" evidence="8">
    <location>
        <begin position="1"/>
        <end position="24"/>
    </location>
</feature>
<feature type="transmembrane region" description="Helical" evidence="9">
    <location>
        <begin position="211"/>
        <end position="232"/>
    </location>
</feature>
<dbReference type="Gene3D" id="1.20.1250.20">
    <property type="entry name" value="MFS general substrate transporter like domains"/>
    <property type="match status" value="1"/>
</dbReference>
<feature type="transmembrane region" description="Helical" evidence="9">
    <location>
        <begin position="394"/>
        <end position="415"/>
    </location>
</feature>
<dbReference type="PANTHER" id="PTHR23502">
    <property type="entry name" value="MAJOR FACILITATOR SUPERFAMILY"/>
    <property type="match status" value="1"/>
</dbReference>
<comment type="caution">
    <text evidence="11">The sequence shown here is derived from an EMBL/GenBank/DDBJ whole genome shotgun (WGS) entry which is preliminary data.</text>
</comment>
<feature type="transmembrane region" description="Helical" evidence="9">
    <location>
        <begin position="177"/>
        <end position="199"/>
    </location>
</feature>
<evidence type="ECO:0000256" key="8">
    <source>
        <dbReference type="SAM" id="MobiDB-lite"/>
    </source>
</evidence>
<dbReference type="GO" id="GO:0022857">
    <property type="term" value="F:transmembrane transporter activity"/>
    <property type="evidence" value="ECO:0007669"/>
    <property type="project" value="InterPro"/>
</dbReference>
<dbReference type="EMBL" id="MU857601">
    <property type="protein sequence ID" value="KAK4252326.1"/>
    <property type="molecule type" value="Genomic_DNA"/>
</dbReference>
<feature type="compositionally biased region" description="Polar residues" evidence="8">
    <location>
        <begin position="1"/>
        <end position="12"/>
    </location>
</feature>
<dbReference type="InterPro" id="IPR020846">
    <property type="entry name" value="MFS_dom"/>
</dbReference>
<evidence type="ECO:0000256" key="1">
    <source>
        <dbReference type="ARBA" id="ARBA00004651"/>
    </source>
</evidence>
<evidence type="ECO:0000259" key="10">
    <source>
        <dbReference type="PROSITE" id="PS50850"/>
    </source>
</evidence>
<keyword evidence="2" id="KW-0813">Transport</keyword>
<protein>
    <submittedName>
        <fullName evidence="11">Transporter mfs2</fullName>
    </submittedName>
</protein>
<dbReference type="Proteomes" id="UP001303647">
    <property type="component" value="Unassembled WGS sequence"/>
</dbReference>
<evidence type="ECO:0000256" key="4">
    <source>
        <dbReference type="ARBA" id="ARBA00022692"/>
    </source>
</evidence>
<evidence type="ECO:0000256" key="6">
    <source>
        <dbReference type="ARBA" id="ARBA00023136"/>
    </source>
</evidence>
<evidence type="ECO:0000256" key="2">
    <source>
        <dbReference type="ARBA" id="ARBA00022448"/>
    </source>
</evidence>
<feature type="transmembrane region" description="Helical" evidence="9">
    <location>
        <begin position="452"/>
        <end position="474"/>
    </location>
</feature>
<evidence type="ECO:0000256" key="5">
    <source>
        <dbReference type="ARBA" id="ARBA00022989"/>
    </source>
</evidence>
<dbReference type="PROSITE" id="PS50850">
    <property type="entry name" value="MFS"/>
    <property type="match status" value="1"/>
</dbReference>
<gene>
    <name evidence="11" type="ORF">C7999DRAFT_27051</name>
</gene>
<feature type="transmembrane region" description="Helical" evidence="9">
    <location>
        <begin position="316"/>
        <end position="340"/>
    </location>
</feature>
<dbReference type="InterPro" id="IPR036259">
    <property type="entry name" value="MFS_trans_sf"/>
</dbReference>
<dbReference type="PANTHER" id="PTHR23502:SF186">
    <property type="entry name" value="MAJOR FACILITATOR SUPERFAMILY (MFS) PROFILE DOMAIN-CONTAINING PROTEIN"/>
    <property type="match status" value="1"/>
</dbReference>
<evidence type="ECO:0000313" key="11">
    <source>
        <dbReference type="EMBL" id="KAK4252326.1"/>
    </source>
</evidence>
<evidence type="ECO:0000256" key="7">
    <source>
        <dbReference type="ARBA" id="ARBA00038459"/>
    </source>
</evidence>
<evidence type="ECO:0000256" key="9">
    <source>
        <dbReference type="SAM" id="Phobius"/>
    </source>
</evidence>
<dbReference type="CDD" id="cd17323">
    <property type="entry name" value="MFS_Tpo1_MDR_like"/>
    <property type="match status" value="1"/>
</dbReference>
<dbReference type="Pfam" id="PF07690">
    <property type="entry name" value="MFS_1"/>
    <property type="match status" value="1"/>
</dbReference>
<dbReference type="AlphaFoldDB" id="A0AAN7D2X2"/>
<keyword evidence="12" id="KW-1185">Reference proteome</keyword>
<feature type="transmembrane region" description="Helical" evidence="9">
    <location>
        <begin position="152"/>
        <end position="171"/>
    </location>
</feature>
<sequence length="584" mass="62899">MAGPESSSSSLTAKEAVTSAPDIEAQQGRNAPSHWFLVTHPDGVTEAVLNHKYPGQGTPESPYVVDFLPQDGSNPMQFSQTKKWSITLIQALATLAVAFVSTAYTGGISEVIRYFQVSNIVAILGVSLFVLGFAVGPLLWAPLSEFNGRQIVFFFSYFGLAAFSAGAAGAQNIQSLIILRFFAGAFGASPLTNSGGVIADMFNARDRGLATSIFAMAPFLGPTIGPIAGGFLGEAAGWRWVEGLMATFTGLLWIVCSLYVPETYAPVLLRRRAAKLSKMTGKVYTSKMDLHVTTTRAQQVKTTLIRPWVLLFREPIVFLTAIYMAIVYGTLYLLFAAFPIVFQINRGWSPGIGGLAFIGVAVGMMFAVAYSMYDNKRYMQVAAASPGGMAPAEARLPPAIIGSVLLPVGLFWFAWTNGPEIHWVVPIIASGFFAAGLVLVFLSLLSYMIDSYTVFAASVLAANSVLRSLFGAAFPLFTSYMYADLGIHWASTIPAFLALACMPFPYLFYRYGARIRRSCKYAAEAAAVLERMLSQGQEQKQEVPSTATGAAPPSVIGWEERGAVLSDSEGTVVGDGEETREKRS</sequence>
<reference evidence="11" key="1">
    <citation type="journal article" date="2023" name="Mol. Phylogenet. Evol.">
        <title>Genome-scale phylogeny and comparative genomics of the fungal order Sordariales.</title>
        <authorList>
            <person name="Hensen N."/>
            <person name="Bonometti L."/>
            <person name="Westerberg I."/>
            <person name="Brannstrom I.O."/>
            <person name="Guillou S."/>
            <person name="Cros-Aarteil S."/>
            <person name="Calhoun S."/>
            <person name="Haridas S."/>
            <person name="Kuo A."/>
            <person name="Mondo S."/>
            <person name="Pangilinan J."/>
            <person name="Riley R."/>
            <person name="LaButti K."/>
            <person name="Andreopoulos B."/>
            <person name="Lipzen A."/>
            <person name="Chen C."/>
            <person name="Yan M."/>
            <person name="Daum C."/>
            <person name="Ng V."/>
            <person name="Clum A."/>
            <person name="Steindorff A."/>
            <person name="Ohm R.A."/>
            <person name="Martin F."/>
            <person name="Silar P."/>
            <person name="Natvig D.O."/>
            <person name="Lalanne C."/>
            <person name="Gautier V."/>
            <person name="Ament-Velasquez S.L."/>
            <person name="Kruys A."/>
            <person name="Hutchinson M.I."/>
            <person name="Powell A.J."/>
            <person name="Barry K."/>
            <person name="Miller A.N."/>
            <person name="Grigoriev I.V."/>
            <person name="Debuchy R."/>
            <person name="Gladieux P."/>
            <person name="Hiltunen Thoren M."/>
            <person name="Johannesson H."/>
        </authorList>
    </citation>
    <scope>NUCLEOTIDE SEQUENCE</scope>
    <source>
        <strain evidence="11">CBS 359.72</strain>
    </source>
</reference>
<dbReference type="GO" id="GO:0005886">
    <property type="term" value="C:plasma membrane"/>
    <property type="evidence" value="ECO:0007669"/>
    <property type="project" value="UniProtKB-SubCell"/>
</dbReference>
<reference evidence="11" key="2">
    <citation type="submission" date="2023-05" db="EMBL/GenBank/DDBJ databases">
        <authorList>
            <consortium name="Lawrence Berkeley National Laboratory"/>
            <person name="Steindorff A."/>
            <person name="Hensen N."/>
            <person name="Bonometti L."/>
            <person name="Westerberg I."/>
            <person name="Brannstrom I.O."/>
            <person name="Guillou S."/>
            <person name="Cros-Aarteil S."/>
            <person name="Calhoun S."/>
            <person name="Haridas S."/>
            <person name="Kuo A."/>
            <person name="Mondo S."/>
            <person name="Pangilinan J."/>
            <person name="Riley R."/>
            <person name="Labutti K."/>
            <person name="Andreopoulos B."/>
            <person name="Lipzen A."/>
            <person name="Chen C."/>
            <person name="Yanf M."/>
            <person name="Daum C."/>
            <person name="Ng V."/>
            <person name="Clum A."/>
            <person name="Ohm R."/>
            <person name="Martin F."/>
            <person name="Silar P."/>
            <person name="Natvig D."/>
            <person name="Lalanne C."/>
            <person name="Gautier V."/>
            <person name="Ament-Velasquez S.L."/>
            <person name="Kruys A."/>
            <person name="Hutchinson M.I."/>
            <person name="Powell A.J."/>
            <person name="Barry K."/>
            <person name="Miller A.N."/>
            <person name="Grigoriev I.V."/>
            <person name="Debuchy R."/>
            <person name="Gladieux P."/>
            <person name="Thoren M.H."/>
            <person name="Johannesson H."/>
        </authorList>
    </citation>
    <scope>NUCLEOTIDE SEQUENCE</scope>
    <source>
        <strain evidence="11">CBS 359.72</strain>
    </source>
</reference>
<feature type="transmembrane region" description="Helical" evidence="9">
    <location>
        <begin position="120"/>
        <end position="140"/>
    </location>
</feature>
<dbReference type="FunFam" id="1.20.1250.20:FF:000266">
    <property type="entry name" value="MFS multidrug transporter, putative"/>
    <property type="match status" value="1"/>
</dbReference>
<comment type="similarity">
    <text evidence="7">Belongs to the major facilitator superfamily. DHA1 family. Polyamines/proton antiporter (TC 2.A.1.2.16) subfamily.</text>
</comment>
<keyword evidence="4 9" id="KW-0812">Transmembrane</keyword>
<feature type="region of interest" description="Disordered" evidence="8">
    <location>
        <begin position="560"/>
        <end position="584"/>
    </location>
</feature>
<dbReference type="InterPro" id="IPR011701">
    <property type="entry name" value="MFS"/>
</dbReference>
<feature type="transmembrane region" description="Helical" evidence="9">
    <location>
        <begin position="421"/>
        <end position="445"/>
    </location>
</feature>
<organism evidence="11 12">
    <name type="scientific">Corynascus novoguineensis</name>
    <dbReference type="NCBI Taxonomy" id="1126955"/>
    <lineage>
        <taxon>Eukaryota</taxon>
        <taxon>Fungi</taxon>
        <taxon>Dikarya</taxon>
        <taxon>Ascomycota</taxon>
        <taxon>Pezizomycotina</taxon>
        <taxon>Sordariomycetes</taxon>
        <taxon>Sordariomycetidae</taxon>
        <taxon>Sordariales</taxon>
        <taxon>Chaetomiaceae</taxon>
        <taxon>Corynascus</taxon>
    </lineage>
</organism>
<feature type="transmembrane region" description="Helical" evidence="9">
    <location>
        <begin position="244"/>
        <end position="269"/>
    </location>
</feature>
<feature type="transmembrane region" description="Helical" evidence="9">
    <location>
        <begin position="86"/>
        <end position="108"/>
    </location>
</feature>
<comment type="subcellular location">
    <subcellularLocation>
        <location evidence="1">Cell membrane</location>
        <topology evidence="1">Multi-pass membrane protein</topology>
    </subcellularLocation>
</comment>
<keyword evidence="3" id="KW-1003">Cell membrane</keyword>
<keyword evidence="5 9" id="KW-1133">Transmembrane helix</keyword>
<accession>A0AAN7D2X2</accession>
<feature type="transmembrane region" description="Helical" evidence="9">
    <location>
        <begin position="352"/>
        <end position="373"/>
    </location>
</feature>
<feature type="transmembrane region" description="Helical" evidence="9">
    <location>
        <begin position="486"/>
        <end position="508"/>
    </location>
</feature>
<keyword evidence="6 9" id="KW-0472">Membrane</keyword>
<evidence type="ECO:0000313" key="12">
    <source>
        <dbReference type="Proteomes" id="UP001303647"/>
    </source>
</evidence>